<dbReference type="EMBL" id="KN831769">
    <property type="protein sequence ID" value="KIM47537.1"/>
    <property type="molecule type" value="Genomic_DNA"/>
</dbReference>
<reference evidence="2 3" key="1">
    <citation type="submission" date="2014-04" db="EMBL/GenBank/DDBJ databases">
        <authorList>
            <consortium name="DOE Joint Genome Institute"/>
            <person name="Kuo A."/>
            <person name="Gay G."/>
            <person name="Dore J."/>
            <person name="Kohler A."/>
            <person name="Nagy L.G."/>
            <person name="Floudas D."/>
            <person name="Copeland A."/>
            <person name="Barry K.W."/>
            <person name="Cichocki N."/>
            <person name="Veneault-Fourrey C."/>
            <person name="LaButti K."/>
            <person name="Lindquist E.A."/>
            <person name="Lipzen A."/>
            <person name="Lundell T."/>
            <person name="Morin E."/>
            <person name="Murat C."/>
            <person name="Sun H."/>
            <person name="Tunlid A."/>
            <person name="Henrissat B."/>
            <person name="Grigoriev I.V."/>
            <person name="Hibbett D.S."/>
            <person name="Martin F."/>
            <person name="Nordberg H.P."/>
            <person name="Cantor M.N."/>
            <person name="Hua S.X."/>
        </authorList>
    </citation>
    <scope>NUCLEOTIDE SEQUENCE [LARGE SCALE GENOMIC DNA]</scope>
    <source>
        <strain evidence="3">h7</strain>
    </source>
</reference>
<dbReference type="HOGENOM" id="CLU_1949066_0_0_1"/>
<gene>
    <name evidence="2" type="ORF">M413DRAFT_22184</name>
</gene>
<keyword evidence="3" id="KW-1185">Reference proteome</keyword>
<dbReference type="AlphaFoldDB" id="A0A0C2Z2P0"/>
<accession>A0A0C2Z2P0</accession>
<evidence type="ECO:0000313" key="3">
    <source>
        <dbReference type="Proteomes" id="UP000053424"/>
    </source>
</evidence>
<organism evidence="2 3">
    <name type="scientific">Hebeloma cylindrosporum</name>
    <dbReference type="NCBI Taxonomy" id="76867"/>
    <lineage>
        <taxon>Eukaryota</taxon>
        <taxon>Fungi</taxon>
        <taxon>Dikarya</taxon>
        <taxon>Basidiomycota</taxon>
        <taxon>Agaricomycotina</taxon>
        <taxon>Agaricomycetes</taxon>
        <taxon>Agaricomycetidae</taxon>
        <taxon>Agaricales</taxon>
        <taxon>Agaricineae</taxon>
        <taxon>Hymenogastraceae</taxon>
        <taxon>Hebeloma</taxon>
    </lineage>
</organism>
<name>A0A0C2Z2P0_HEBCY</name>
<dbReference type="Proteomes" id="UP000053424">
    <property type="component" value="Unassembled WGS sequence"/>
</dbReference>
<protein>
    <submittedName>
        <fullName evidence="2">Uncharacterized protein</fullName>
    </submittedName>
</protein>
<feature type="region of interest" description="Disordered" evidence="1">
    <location>
        <begin position="54"/>
        <end position="129"/>
    </location>
</feature>
<dbReference type="OrthoDB" id="3063983at2759"/>
<feature type="compositionally biased region" description="Low complexity" evidence="1">
    <location>
        <begin position="99"/>
        <end position="115"/>
    </location>
</feature>
<evidence type="ECO:0000313" key="2">
    <source>
        <dbReference type="EMBL" id="KIM47537.1"/>
    </source>
</evidence>
<proteinExistence type="predicted"/>
<reference evidence="3" key="2">
    <citation type="submission" date="2015-01" db="EMBL/GenBank/DDBJ databases">
        <title>Evolutionary Origins and Diversification of the Mycorrhizal Mutualists.</title>
        <authorList>
            <consortium name="DOE Joint Genome Institute"/>
            <consortium name="Mycorrhizal Genomics Consortium"/>
            <person name="Kohler A."/>
            <person name="Kuo A."/>
            <person name="Nagy L.G."/>
            <person name="Floudas D."/>
            <person name="Copeland A."/>
            <person name="Barry K.W."/>
            <person name="Cichocki N."/>
            <person name="Veneault-Fourrey C."/>
            <person name="LaButti K."/>
            <person name="Lindquist E.A."/>
            <person name="Lipzen A."/>
            <person name="Lundell T."/>
            <person name="Morin E."/>
            <person name="Murat C."/>
            <person name="Riley R."/>
            <person name="Ohm R."/>
            <person name="Sun H."/>
            <person name="Tunlid A."/>
            <person name="Henrissat B."/>
            <person name="Grigoriev I.V."/>
            <person name="Hibbett D.S."/>
            <person name="Martin F."/>
        </authorList>
    </citation>
    <scope>NUCLEOTIDE SEQUENCE [LARGE SCALE GENOMIC DNA]</scope>
    <source>
        <strain evidence="3">h7</strain>
    </source>
</reference>
<evidence type="ECO:0000256" key="1">
    <source>
        <dbReference type="SAM" id="MobiDB-lite"/>
    </source>
</evidence>
<sequence>MSEASLCQSAGPSFPIRVLAQIMTGFHFIESVGATIVLWFCPSLAPEPRIHQYIASTPGSNHGGRCQHRHHHHHHHHQQRITHRRDRGSPDDSENYFGSSSSATPCTSATDSSDPATPDEDAKAYISES</sequence>
<feature type="compositionally biased region" description="Basic residues" evidence="1">
    <location>
        <begin position="65"/>
        <end position="86"/>
    </location>
</feature>